<proteinExistence type="predicted"/>
<keyword evidence="2" id="KW-1185">Reference proteome</keyword>
<gene>
    <name evidence="1" type="ORF">FK85_22480</name>
</gene>
<evidence type="ECO:0000313" key="1">
    <source>
        <dbReference type="EMBL" id="KDS90072.1"/>
    </source>
</evidence>
<dbReference type="EMBL" id="JNFH02000010">
    <property type="protein sequence ID" value="KDS90072.1"/>
    <property type="molecule type" value="Genomic_DNA"/>
</dbReference>
<evidence type="ECO:0000313" key="2">
    <source>
        <dbReference type="Proteomes" id="UP000053331"/>
    </source>
</evidence>
<comment type="caution">
    <text evidence="1">The sequence shown here is derived from an EMBL/GenBank/DDBJ whole genome shotgun (WGS) entry which is preliminary data.</text>
</comment>
<reference evidence="1 2" key="1">
    <citation type="journal article" date="2015" name="Genome Announc.">
        <title>Draft genome sequence of a Halorubrum H3 strain isolated from the burlinskoye salt lake (Altai Krai, Russia).</title>
        <authorList>
            <person name="Rozanov A.S."/>
            <person name="Bryanskaya A.V."/>
            <person name="Malup T.K."/>
            <person name="Kotenko A.V."/>
            <person name="Peltek S.E."/>
        </authorList>
    </citation>
    <scope>NUCLEOTIDE SEQUENCE [LARGE SCALE GENOMIC DNA]</scope>
    <source>
        <strain evidence="1 2">H3</strain>
    </source>
</reference>
<dbReference type="Gene3D" id="1.10.10.10">
    <property type="entry name" value="Winged helix-like DNA-binding domain superfamily/Winged helix DNA-binding domain"/>
    <property type="match status" value="1"/>
</dbReference>
<sequence>MMKACFLLHKRLHSEHGISTDFEFIAGDYGPLDEKVYTTLEGLERNGLIEEVESEQYQGTEYRLTLEGQERAEVLYQQLSDGERNLISWLKGKHVMKPLSQLLSFVYNRYPKYTENSKLV</sequence>
<name>A0A081ERN4_9EURY</name>
<dbReference type="InterPro" id="IPR036390">
    <property type="entry name" value="WH_DNA-bd_sf"/>
</dbReference>
<dbReference type="InterPro" id="IPR036388">
    <property type="entry name" value="WH-like_DNA-bd_sf"/>
</dbReference>
<dbReference type="Proteomes" id="UP000053331">
    <property type="component" value="Unassembled WGS sequence"/>
</dbReference>
<dbReference type="AlphaFoldDB" id="A0A081ERN4"/>
<organism evidence="1 2">
    <name type="scientific">Halorubrum saccharovorum</name>
    <dbReference type="NCBI Taxonomy" id="2248"/>
    <lineage>
        <taxon>Archaea</taxon>
        <taxon>Methanobacteriati</taxon>
        <taxon>Methanobacteriota</taxon>
        <taxon>Stenosarchaea group</taxon>
        <taxon>Halobacteria</taxon>
        <taxon>Halobacteriales</taxon>
        <taxon>Haloferacaceae</taxon>
        <taxon>Halorubrum</taxon>
    </lineage>
</organism>
<accession>A0A081ERN4</accession>
<evidence type="ECO:0008006" key="3">
    <source>
        <dbReference type="Google" id="ProtNLM"/>
    </source>
</evidence>
<dbReference type="SUPFAM" id="SSF46785">
    <property type="entry name" value="Winged helix' DNA-binding domain"/>
    <property type="match status" value="1"/>
</dbReference>
<protein>
    <recommendedName>
        <fullName evidence="3">PadR family transcriptional regulator</fullName>
    </recommendedName>
</protein>